<evidence type="ECO:0000313" key="3">
    <source>
        <dbReference type="Proteomes" id="UP001600943"/>
    </source>
</evidence>
<keyword evidence="1" id="KW-0812">Transmembrane</keyword>
<dbReference type="Proteomes" id="UP001600943">
    <property type="component" value="Unassembled WGS sequence"/>
</dbReference>
<sequence>MKKKQAAIFSGVLLFIILIAAYYLSAVLEKGIDVAAVLEQAGRIREDPFADYWNANTPLFLLLGVGVGIWLIAYILQLTGNFMFGREYGSAKWGNIKAINKRLAEPEEQENHILSENLRMSYNPKRSKMNNNQVIIGGSGRGKGFQNIYPNVTNCHGAYVITDAKGDTLNTIGSYMEYRNYTVRVIDLIDFEKSLHYNRATCSPLKRRRTALFLISSVN</sequence>
<proteinExistence type="predicted"/>
<evidence type="ECO:0000256" key="1">
    <source>
        <dbReference type="SAM" id="Phobius"/>
    </source>
</evidence>
<gene>
    <name evidence="2" type="ORF">K040078D81_44480</name>
</gene>
<reference evidence="2 3" key="1">
    <citation type="submission" date="2024-04" db="EMBL/GenBank/DDBJ databases">
        <title>Defined microbial consortia suppress multidrug-resistant proinflammatory Enterobacteriaceae via ecological control.</title>
        <authorList>
            <person name="Furuichi M."/>
            <person name="Kawaguchi T."/>
            <person name="Pust M."/>
            <person name="Yasuma K."/>
            <person name="Plichta D."/>
            <person name="Hasegawa N."/>
            <person name="Ohya T."/>
            <person name="Bhattarai S."/>
            <person name="Sasajima S."/>
            <person name="Aoto Y."/>
            <person name="Tuganbaev T."/>
            <person name="Yaginuma M."/>
            <person name="Ueda M."/>
            <person name="Okahashi N."/>
            <person name="Amafuji K."/>
            <person name="Kiridooshi Y."/>
            <person name="Sugita K."/>
            <person name="Strazar M."/>
            <person name="Skelly A."/>
            <person name="Suda W."/>
            <person name="Hattori M."/>
            <person name="Nakamoto N."/>
            <person name="Caballero S."/>
            <person name="Norman J."/>
            <person name="Olle B."/>
            <person name="Tanoue T."/>
            <person name="Arita M."/>
            <person name="Bucci V."/>
            <person name="Atarashi K."/>
            <person name="Xavier R."/>
            <person name="Honda K."/>
        </authorList>
    </citation>
    <scope>NUCLEOTIDE SEQUENCE [LARGE SCALE GENOMIC DNA]</scope>
    <source>
        <strain evidence="3">k04-0078-D8-1</strain>
    </source>
</reference>
<dbReference type="Pfam" id="PF02534">
    <property type="entry name" value="T4SS-DNA_transf"/>
    <property type="match status" value="1"/>
</dbReference>
<name>A0ABQ0BFW9_9FIRM</name>
<dbReference type="InterPro" id="IPR003688">
    <property type="entry name" value="TraG/VirD4"/>
</dbReference>
<evidence type="ECO:0008006" key="4">
    <source>
        <dbReference type="Google" id="ProtNLM"/>
    </source>
</evidence>
<dbReference type="RefSeq" id="WP_390408693.1">
    <property type="nucleotide sequence ID" value="NZ_BAABYW010000001.1"/>
</dbReference>
<accession>A0ABQ0BFW9</accession>
<keyword evidence="3" id="KW-1185">Reference proteome</keyword>
<keyword evidence="1" id="KW-0472">Membrane</keyword>
<keyword evidence="1" id="KW-1133">Transmembrane helix</keyword>
<feature type="transmembrane region" description="Helical" evidence="1">
    <location>
        <begin position="7"/>
        <end position="24"/>
    </location>
</feature>
<protein>
    <recommendedName>
        <fullName evidence="4">Type IV secretory system conjugative DNA transfer family protein</fullName>
    </recommendedName>
</protein>
<organism evidence="2 3">
    <name type="scientific">Blautia hominis</name>
    <dbReference type="NCBI Taxonomy" id="2025493"/>
    <lineage>
        <taxon>Bacteria</taxon>
        <taxon>Bacillati</taxon>
        <taxon>Bacillota</taxon>
        <taxon>Clostridia</taxon>
        <taxon>Lachnospirales</taxon>
        <taxon>Lachnospiraceae</taxon>
        <taxon>Blautia</taxon>
    </lineage>
</organism>
<dbReference type="EMBL" id="BAABYW010000001">
    <property type="protein sequence ID" value="GAA6410331.1"/>
    <property type="molecule type" value="Genomic_DNA"/>
</dbReference>
<comment type="caution">
    <text evidence="2">The sequence shown here is derived from an EMBL/GenBank/DDBJ whole genome shotgun (WGS) entry which is preliminary data.</text>
</comment>
<evidence type="ECO:0000313" key="2">
    <source>
        <dbReference type="EMBL" id="GAA6410331.1"/>
    </source>
</evidence>
<feature type="transmembrane region" description="Helical" evidence="1">
    <location>
        <begin position="59"/>
        <end position="76"/>
    </location>
</feature>